<dbReference type="Proteomes" id="UP000053825">
    <property type="component" value="Unassembled WGS sequence"/>
</dbReference>
<keyword evidence="3" id="KW-1185">Reference proteome</keyword>
<protein>
    <submittedName>
        <fullName evidence="2">Uncharacterized protein</fullName>
    </submittedName>
</protein>
<dbReference type="EMBL" id="KQ414754">
    <property type="protein sequence ID" value="KOC61823.1"/>
    <property type="molecule type" value="Genomic_DNA"/>
</dbReference>
<feature type="compositionally biased region" description="Low complexity" evidence="1">
    <location>
        <begin position="151"/>
        <end position="163"/>
    </location>
</feature>
<evidence type="ECO:0000256" key="1">
    <source>
        <dbReference type="SAM" id="MobiDB-lite"/>
    </source>
</evidence>
<evidence type="ECO:0000313" key="3">
    <source>
        <dbReference type="Proteomes" id="UP000053825"/>
    </source>
</evidence>
<organism evidence="2 3">
    <name type="scientific">Habropoda laboriosa</name>
    <dbReference type="NCBI Taxonomy" id="597456"/>
    <lineage>
        <taxon>Eukaryota</taxon>
        <taxon>Metazoa</taxon>
        <taxon>Ecdysozoa</taxon>
        <taxon>Arthropoda</taxon>
        <taxon>Hexapoda</taxon>
        <taxon>Insecta</taxon>
        <taxon>Pterygota</taxon>
        <taxon>Neoptera</taxon>
        <taxon>Endopterygota</taxon>
        <taxon>Hymenoptera</taxon>
        <taxon>Apocrita</taxon>
        <taxon>Aculeata</taxon>
        <taxon>Apoidea</taxon>
        <taxon>Anthophila</taxon>
        <taxon>Apidae</taxon>
        <taxon>Habropoda</taxon>
    </lineage>
</organism>
<gene>
    <name evidence="2" type="ORF">WH47_06161</name>
</gene>
<reference evidence="2 3" key="1">
    <citation type="submission" date="2015-07" db="EMBL/GenBank/DDBJ databases">
        <title>The genome of Habropoda laboriosa.</title>
        <authorList>
            <person name="Pan H."/>
            <person name="Kapheim K."/>
        </authorList>
    </citation>
    <scope>NUCLEOTIDE SEQUENCE [LARGE SCALE GENOMIC DNA]</scope>
    <source>
        <strain evidence="2">0110345459</strain>
    </source>
</reference>
<accession>A0A0L7QT46</accession>
<sequence>MGHYVTKFFSHNNEIEKEEIKDLSSTEEQNKSEVFLTPTVNDIVNKKLLTAISKDLYDILGLDPRSLAADFDRTPILGPKSMERLRARSQENLHRRGSYDTDVYYPRFSYCEISSQFNVTEIQALPDLTTCAINNLDLVKDDCNDKCSEYESCSSHSSRSENVSENDKELEEEGEIQVIADQDNYNDTCVNDVIKVWRDSLELNEPQESETCESDDIQTMEERISHILKEEIILTLDDSIDKNILSGKLPKFESDKTKVDTVGNKKKILKLEKIMIRTLLGNRSNNGQMQTLLANSPQQMFRNKGTVLSVEFA</sequence>
<dbReference type="AlphaFoldDB" id="A0A0L7QT46"/>
<evidence type="ECO:0000313" key="2">
    <source>
        <dbReference type="EMBL" id="KOC61823.1"/>
    </source>
</evidence>
<name>A0A0L7QT46_9HYME</name>
<feature type="region of interest" description="Disordered" evidence="1">
    <location>
        <begin position="151"/>
        <end position="170"/>
    </location>
</feature>
<proteinExistence type="predicted"/>
<dbReference type="OrthoDB" id="6337960at2759"/>